<keyword evidence="3" id="KW-1185">Reference proteome</keyword>
<sequence length="345" mass="39677">MKTKHRIIILVLVGISFIFSLLHITRPRKKNSIDRTYVYGRYSNPWNNTIKGIEFLFDQRTLDLLRQLVIEMENGVKVRAVTPDVFNRHIKPVTAISSNHFEECMAHLHRVSLFFPNVDIIVYDLGMKPAEVRRMQYLPFVEYRRLNFSRYPSFVADLHLYAWKALVIQGVLAEFGSALWFDASIVFNHDYGKILDHVVAKNSSFLFYIRKANHNILSATQPQTFKYLPMKTINHLTNSMPQSGGMLIFNTEIVRRDIMQWALACSLLQDCIAPIGSTINGCGDKYPVLAFSGCHRFDQSVFAITVANAYDSEVERYSLPDSLLSFAHPWRTCAKTMVLIMKKLG</sequence>
<dbReference type="HOGENOM" id="CLU_047172_0_0_1"/>
<dbReference type="Proteomes" id="UP000001593">
    <property type="component" value="Unassembled WGS sequence"/>
</dbReference>
<protein>
    <recommendedName>
        <fullName evidence="4">Nucleotide-diphospho-sugar transferase domain-containing protein</fullName>
    </recommendedName>
</protein>
<organism evidence="2 3">
    <name type="scientific">Nematostella vectensis</name>
    <name type="common">Starlet sea anemone</name>
    <dbReference type="NCBI Taxonomy" id="45351"/>
    <lineage>
        <taxon>Eukaryota</taxon>
        <taxon>Metazoa</taxon>
        <taxon>Cnidaria</taxon>
        <taxon>Anthozoa</taxon>
        <taxon>Hexacorallia</taxon>
        <taxon>Actiniaria</taxon>
        <taxon>Edwardsiidae</taxon>
        <taxon>Nematostella</taxon>
    </lineage>
</organism>
<dbReference type="PANTHER" id="PTHR31389">
    <property type="entry name" value="LD39211P"/>
    <property type="match status" value="1"/>
</dbReference>
<feature type="transmembrane region" description="Helical" evidence="1">
    <location>
        <begin position="7"/>
        <end position="25"/>
    </location>
</feature>
<dbReference type="AlphaFoldDB" id="A7S687"/>
<reference evidence="2 3" key="1">
    <citation type="journal article" date="2007" name="Science">
        <title>Sea anemone genome reveals ancestral eumetazoan gene repertoire and genomic organization.</title>
        <authorList>
            <person name="Putnam N.H."/>
            <person name="Srivastava M."/>
            <person name="Hellsten U."/>
            <person name="Dirks B."/>
            <person name="Chapman J."/>
            <person name="Salamov A."/>
            <person name="Terry A."/>
            <person name="Shapiro H."/>
            <person name="Lindquist E."/>
            <person name="Kapitonov V.V."/>
            <person name="Jurka J."/>
            <person name="Genikhovich G."/>
            <person name="Grigoriev I.V."/>
            <person name="Lucas S.M."/>
            <person name="Steele R.E."/>
            <person name="Finnerty J.R."/>
            <person name="Technau U."/>
            <person name="Martindale M.Q."/>
            <person name="Rokhsar D.S."/>
        </authorList>
    </citation>
    <scope>NUCLEOTIDE SEQUENCE [LARGE SCALE GENOMIC DNA]</scope>
    <source>
        <strain evidence="3">CH2 X CH6</strain>
    </source>
</reference>
<evidence type="ECO:0008006" key="4">
    <source>
        <dbReference type="Google" id="ProtNLM"/>
    </source>
</evidence>
<evidence type="ECO:0000313" key="3">
    <source>
        <dbReference type="Proteomes" id="UP000001593"/>
    </source>
</evidence>
<accession>A7S687</accession>
<evidence type="ECO:0000256" key="1">
    <source>
        <dbReference type="SAM" id="Phobius"/>
    </source>
</evidence>
<keyword evidence="1" id="KW-0472">Membrane</keyword>
<keyword evidence="1" id="KW-0812">Transmembrane</keyword>
<dbReference type="OMA" id="RYDQTAL"/>
<dbReference type="InterPro" id="IPR012444">
    <property type="entry name" value="DUF1647"/>
</dbReference>
<name>A7S687_NEMVE</name>
<dbReference type="PANTHER" id="PTHR31389:SF4">
    <property type="entry name" value="LD39211P"/>
    <property type="match status" value="1"/>
</dbReference>
<dbReference type="Pfam" id="PF07801">
    <property type="entry name" value="DUF1647"/>
    <property type="match status" value="1"/>
</dbReference>
<proteinExistence type="predicted"/>
<keyword evidence="1" id="KW-1133">Transmembrane helix</keyword>
<dbReference type="EMBL" id="DS469586">
    <property type="protein sequence ID" value="EDO40772.1"/>
    <property type="molecule type" value="Genomic_DNA"/>
</dbReference>
<dbReference type="PhylomeDB" id="A7S687"/>
<feature type="non-terminal residue" evidence="2">
    <location>
        <position position="345"/>
    </location>
</feature>
<evidence type="ECO:0000313" key="2">
    <source>
        <dbReference type="EMBL" id="EDO40772.1"/>
    </source>
</evidence>
<dbReference type="InParanoid" id="A7S687"/>
<dbReference type="eggNOG" id="ENOG502SA4K">
    <property type="taxonomic scope" value="Eukaryota"/>
</dbReference>
<gene>
    <name evidence="2" type="ORF">NEMVEDRAFT_v1g207441</name>
</gene>